<accession>A0A0H2Y3Y7</accession>
<reference evidence="2" key="1">
    <citation type="submission" date="2006-05" db="EMBL/GenBank/DDBJ databases">
        <title>Complete sequence of chromosome 3 of Burkholderia cenocepacia AU 1054.</title>
        <authorList>
            <consortium name="US DOE Joint Genome Institute"/>
            <person name="Copeland A."/>
            <person name="Lucas S."/>
            <person name="Lapidus A."/>
            <person name="Barry K."/>
            <person name="Detter J.C."/>
            <person name="Glavina del Rio T."/>
            <person name="Hammon N."/>
            <person name="Israni S."/>
            <person name="Dalin E."/>
            <person name="Tice H."/>
            <person name="Pitluck S."/>
            <person name="Chain P."/>
            <person name="Malfatti S."/>
            <person name="Shin M."/>
            <person name="Vergez L."/>
            <person name="Schmutz J."/>
            <person name="Larimer F."/>
            <person name="Land M."/>
            <person name="Hauser L."/>
            <person name="Kyrpides N."/>
            <person name="Lykidis A."/>
            <person name="LiPuma J.J."/>
            <person name="Konstantinidis K."/>
            <person name="Tiedje J.M."/>
            <person name="Richardson P."/>
        </authorList>
    </citation>
    <scope>NUCLEOTIDE SEQUENCE [LARGE SCALE GENOMIC DNA]</scope>
    <source>
        <strain evidence="2">AU 1054</strain>
    </source>
</reference>
<organism evidence="2">
    <name type="scientific">Burkholderia orbicola (strain AU 1054)</name>
    <dbReference type="NCBI Taxonomy" id="331271"/>
    <lineage>
        <taxon>Bacteria</taxon>
        <taxon>Pseudomonadati</taxon>
        <taxon>Pseudomonadota</taxon>
        <taxon>Betaproteobacteria</taxon>
        <taxon>Burkholderiales</taxon>
        <taxon>Burkholderiaceae</taxon>
        <taxon>Burkholderia</taxon>
        <taxon>Burkholderia cepacia complex</taxon>
        <taxon>Burkholderia orbicola</taxon>
    </lineage>
</organism>
<sequence length="107" mass="11812" precursor="true">MLSSNAVQPENVMRNEIADQAATVEFFFDERKFTARAGECVAAALFAAGVKTLRKSPRLLQPRGMFCLMGSCQECLVMVNGERLLACRTTVTAALRVRSVPEVYVHD</sequence>
<dbReference type="GO" id="GO:0016491">
    <property type="term" value="F:oxidoreductase activity"/>
    <property type="evidence" value="ECO:0007669"/>
    <property type="project" value="UniProtKB-KW"/>
</dbReference>
<dbReference type="InterPro" id="IPR042204">
    <property type="entry name" value="2Fe-2S-bd_N"/>
</dbReference>
<evidence type="ECO:0000256" key="1">
    <source>
        <dbReference type="ARBA" id="ARBA00023002"/>
    </source>
</evidence>
<evidence type="ECO:0000313" key="2">
    <source>
        <dbReference type="EMBL" id="ABF81243.1"/>
    </source>
</evidence>
<dbReference type="HOGENOM" id="CLU_153062_2_0_4"/>
<dbReference type="Gene3D" id="3.10.20.440">
    <property type="entry name" value="2Fe-2S iron-sulphur cluster binding domain, sarcosine oxidase, alpha subunit, N-terminal domain"/>
    <property type="match status" value="1"/>
</dbReference>
<dbReference type="InterPro" id="IPR036010">
    <property type="entry name" value="2Fe-2S_ferredoxin-like_sf"/>
</dbReference>
<gene>
    <name evidence="2" type="ordered locus">Bcen_6381</name>
</gene>
<dbReference type="EMBL" id="CP000380">
    <property type="protein sequence ID" value="ABF81243.1"/>
    <property type="molecule type" value="Genomic_DNA"/>
</dbReference>
<protein>
    <recommendedName>
        <fullName evidence="3">NAD(FAD)-dependent dehydrogenase</fullName>
    </recommendedName>
</protein>
<keyword evidence="1" id="KW-0560">Oxidoreductase</keyword>
<dbReference type="GO" id="GO:0051536">
    <property type="term" value="F:iron-sulfur cluster binding"/>
    <property type="evidence" value="ECO:0007669"/>
    <property type="project" value="InterPro"/>
</dbReference>
<proteinExistence type="predicted"/>
<name>A0A0H2Y3Y7_BURO1</name>
<dbReference type="SUPFAM" id="SSF54292">
    <property type="entry name" value="2Fe-2S ferredoxin-like"/>
    <property type="match status" value="1"/>
</dbReference>
<dbReference type="Pfam" id="PF13510">
    <property type="entry name" value="Fer2_4"/>
    <property type="match status" value="1"/>
</dbReference>
<evidence type="ECO:0008006" key="3">
    <source>
        <dbReference type="Google" id="ProtNLM"/>
    </source>
</evidence>
<dbReference type="AlphaFoldDB" id="A0A0H2Y3Y7"/>